<dbReference type="GO" id="GO:0003700">
    <property type="term" value="F:DNA-binding transcription factor activity"/>
    <property type="evidence" value="ECO:0007669"/>
    <property type="project" value="InterPro"/>
</dbReference>
<dbReference type="InterPro" id="IPR009057">
    <property type="entry name" value="Homeodomain-like_sf"/>
</dbReference>
<dbReference type="SUPFAM" id="SSF46689">
    <property type="entry name" value="Homeodomain-like"/>
    <property type="match status" value="2"/>
</dbReference>
<dbReference type="PANTHER" id="PTHR46796">
    <property type="entry name" value="HTH-TYPE TRANSCRIPTIONAL ACTIVATOR RHAS-RELATED"/>
    <property type="match status" value="1"/>
</dbReference>
<proteinExistence type="predicted"/>
<dbReference type="EMBL" id="LMTZ01000031">
    <property type="protein sequence ID" value="KST69232.1"/>
    <property type="molecule type" value="Genomic_DNA"/>
</dbReference>
<dbReference type="Proteomes" id="UP000053372">
    <property type="component" value="Unassembled WGS sequence"/>
</dbReference>
<keyword evidence="1" id="KW-0805">Transcription regulation</keyword>
<keyword evidence="2" id="KW-0238">DNA-binding</keyword>
<dbReference type="SMART" id="SM00342">
    <property type="entry name" value="HTH_ARAC"/>
    <property type="match status" value="1"/>
</dbReference>
<sequence>MKHKRLSAIDIASGEITPMTCRQPIISSSNTNWEGIILEQHHLPPSESPELCLQQHSISIMLGSEYQIDWRLAGGKLHSTKMRRGEIGLTPRDIPTQARWYQDVEFLLISLDSNVFKQLEDNKVDSEDIEIIPQRGFPDAQIFHLGMALKAELEGGCLAGKIYADSVAIALASHLIKNHCTSKQVISESEDNLSERQLRQIIDYIHDNLGSNLTLRELASLVEMNSYSFCRWFKHSMRITPHQYVIKSRIERAKFLLTHTQLSIVEIALDVGCSSQSNFTALFRKQVGNTPKYYRDNTCF</sequence>
<dbReference type="InterPro" id="IPR050204">
    <property type="entry name" value="AraC_XylS_family_regulators"/>
</dbReference>
<evidence type="ECO:0000259" key="4">
    <source>
        <dbReference type="PROSITE" id="PS01124"/>
    </source>
</evidence>
<dbReference type="PANTHER" id="PTHR46796:SF6">
    <property type="entry name" value="ARAC SUBFAMILY"/>
    <property type="match status" value="1"/>
</dbReference>
<dbReference type="RefSeq" id="WP_058183350.1">
    <property type="nucleotide sequence ID" value="NZ_LMTZ01000031.1"/>
</dbReference>
<dbReference type="AlphaFoldDB" id="A0A0V7ZXA1"/>
<dbReference type="GO" id="GO:0043565">
    <property type="term" value="F:sequence-specific DNA binding"/>
    <property type="evidence" value="ECO:0007669"/>
    <property type="project" value="InterPro"/>
</dbReference>
<organism evidence="5 6">
    <name type="scientific">Mastigocoleus testarum BC008</name>
    <dbReference type="NCBI Taxonomy" id="371196"/>
    <lineage>
        <taxon>Bacteria</taxon>
        <taxon>Bacillati</taxon>
        <taxon>Cyanobacteriota</taxon>
        <taxon>Cyanophyceae</taxon>
        <taxon>Nostocales</taxon>
        <taxon>Hapalosiphonaceae</taxon>
        <taxon>Mastigocoleus</taxon>
    </lineage>
</organism>
<evidence type="ECO:0000256" key="1">
    <source>
        <dbReference type="ARBA" id="ARBA00023015"/>
    </source>
</evidence>
<evidence type="ECO:0000313" key="5">
    <source>
        <dbReference type="EMBL" id="KST69232.1"/>
    </source>
</evidence>
<accession>A0A0V7ZXA1</accession>
<dbReference type="PROSITE" id="PS01124">
    <property type="entry name" value="HTH_ARAC_FAMILY_2"/>
    <property type="match status" value="1"/>
</dbReference>
<evidence type="ECO:0000256" key="3">
    <source>
        <dbReference type="ARBA" id="ARBA00023163"/>
    </source>
</evidence>
<evidence type="ECO:0000256" key="2">
    <source>
        <dbReference type="ARBA" id="ARBA00023125"/>
    </source>
</evidence>
<name>A0A0V7ZXA1_9CYAN</name>
<dbReference type="Pfam" id="PF12833">
    <property type="entry name" value="HTH_18"/>
    <property type="match status" value="1"/>
</dbReference>
<reference evidence="5 6" key="1">
    <citation type="journal article" date="2015" name="Genome Announc.">
        <title>Draft Genome of the Euendolithic (true boring) Cyanobacterium Mastigocoleus testarum strain BC008.</title>
        <authorList>
            <person name="Guida B.S."/>
            <person name="Garcia-Pichel F."/>
        </authorList>
    </citation>
    <scope>NUCLEOTIDE SEQUENCE [LARGE SCALE GENOMIC DNA]</scope>
    <source>
        <strain evidence="5 6">BC008</strain>
    </source>
</reference>
<dbReference type="Gene3D" id="1.10.10.60">
    <property type="entry name" value="Homeodomain-like"/>
    <property type="match status" value="2"/>
</dbReference>
<dbReference type="OrthoDB" id="516605at2"/>
<protein>
    <recommendedName>
        <fullName evidence="4">HTH araC/xylS-type domain-containing protein</fullName>
    </recommendedName>
</protein>
<dbReference type="PRINTS" id="PR00032">
    <property type="entry name" value="HTHARAC"/>
</dbReference>
<dbReference type="InterPro" id="IPR018060">
    <property type="entry name" value="HTH_AraC"/>
</dbReference>
<comment type="caution">
    <text evidence="5">The sequence shown here is derived from an EMBL/GenBank/DDBJ whole genome shotgun (WGS) entry which is preliminary data.</text>
</comment>
<evidence type="ECO:0000313" key="6">
    <source>
        <dbReference type="Proteomes" id="UP000053372"/>
    </source>
</evidence>
<dbReference type="InterPro" id="IPR020449">
    <property type="entry name" value="Tscrpt_reg_AraC-type_HTH"/>
</dbReference>
<keyword evidence="6" id="KW-1185">Reference proteome</keyword>
<gene>
    <name evidence="5" type="ORF">BC008_03325</name>
</gene>
<feature type="domain" description="HTH araC/xylS-type" evidence="4">
    <location>
        <begin position="199"/>
        <end position="297"/>
    </location>
</feature>
<keyword evidence="3" id="KW-0804">Transcription</keyword>